<accession>A0A4C1TS58</accession>
<evidence type="ECO:0000313" key="1">
    <source>
        <dbReference type="EMBL" id="GBP16778.1"/>
    </source>
</evidence>
<proteinExistence type="predicted"/>
<dbReference type="EMBL" id="BGZK01000081">
    <property type="protein sequence ID" value="GBP16778.1"/>
    <property type="molecule type" value="Genomic_DNA"/>
</dbReference>
<sequence>MSQLLRHHHRVSLSVAAMIAEEREVRAQESIAARAKNSYVGTTLKLVTYVSEIAIVMQTRITFAMREYNCEKIFKEQLFLEENVTRSIPTDSCKYANSSLAALFLARILRTEEIDRRVRACMVKNNEN</sequence>
<protein>
    <submittedName>
        <fullName evidence="1">Uncharacterized protein</fullName>
    </submittedName>
</protein>
<organism evidence="1 2">
    <name type="scientific">Eumeta variegata</name>
    <name type="common">Bagworm moth</name>
    <name type="synonym">Eumeta japonica</name>
    <dbReference type="NCBI Taxonomy" id="151549"/>
    <lineage>
        <taxon>Eukaryota</taxon>
        <taxon>Metazoa</taxon>
        <taxon>Ecdysozoa</taxon>
        <taxon>Arthropoda</taxon>
        <taxon>Hexapoda</taxon>
        <taxon>Insecta</taxon>
        <taxon>Pterygota</taxon>
        <taxon>Neoptera</taxon>
        <taxon>Endopterygota</taxon>
        <taxon>Lepidoptera</taxon>
        <taxon>Glossata</taxon>
        <taxon>Ditrysia</taxon>
        <taxon>Tineoidea</taxon>
        <taxon>Psychidae</taxon>
        <taxon>Oiketicinae</taxon>
        <taxon>Eumeta</taxon>
    </lineage>
</organism>
<reference evidence="1 2" key="1">
    <citation type="journal article" date="2019" name="Commun. Biol.">
        <title>The bagworm genome reveals a unique fibroin gene that provides high tensile strength.</title>
        <authorList>
            <person name="Kono N."/>
            <person name="Nakamura H."/>
            <person name="Ohtoshi R."/>
            <person name="Tomita M."/>
            <person name="Numata K."/>
            <person name="Arakawa K."/>
        </authorList>
    </citation>
    <scope>NUCLEOTIDE SEQUENCE [LARGE SCALE GENOMIC DNA]</scope>
</reference>
<dbReference type="AlphaFoldDB" id="A0A4C1TS58"/>
<gene>
    <name evidence="1" type="ORF">EVAR_13389_1</name>
</gene>
<comment type="caution">
    <text evidence="1">The sequence shown here is derived from an EMBL/GenBank/DDBJ whole genome shotgun (WGS) entry which is preliminary data.</text>
</comment>
<name>A0A4C1TS58_EUMVA</name>
<evidence type="ECO:0000313" key="2">
    <source>
        <dbReference type="Proteomes" id="UP000299102"/>
    </source>
</evidence>
<keyword evidence="2" id="KW-1185">Reference proteome</keyword>
<dbReference type="Proteomes" id="UP000299102">
    <property type="component" value="Unassembled WGS sequence"/>
</dbReference>